<dbReference type="PANTHER" id="PTHR43297:SF14">
    <property type="entry name" value="ATPASE AAA-TYPE CORE DOMAIN-CONTAINING PROTEIN"/>
    <property type="match status" value="1"/>
</dbReference>
<accession>A0A2N5J4M1</accession>
<dbReference type="InterPro" id="IPR050388">
    <property type="entry name" value="ABC_Ni/Peptide_Import"/>
</dbReference>
<evidence type="ECO:0000256" key="9">
    <source>
        <dbReference type="ARBA" id="ARBA00023136"/>
    </source>
</evidence>
<keyword evidence="3" id="KW-0813">Transport</keyword>
<organism evidence="12 13">
    <name type="scientific">Bifidobacterium parmae</name>
    <dbReference type="NCBI Taxonomy" id="361854"/>
    <lineage>
        <taxon>Bacteria</taxon>
        <taxon>Bacillati</taxon>
        <taxon>Actinomycetota</taxon>
        <taxon>Actinomycetes</taxon>
        <taxon>Bifidobacteriales</taxon>
        <taxon>Bifidobacteriaceae</taxon>
        <taxon>Bifidobacterium</taxon>
    </lineage>
</organism>
<dbReference type="Proteomes" id="UP000235034">
    <property type="component" value="Unassembled WGS sequence"/>
</dbReference>
<evidence type="ECO:0000256" key="2">
    <source>
        <dbReference type="ARBA" id="ARBA00005417"/>
    </source>
</evidence>
<dbReference type="AlphaFoldDB" id="A0A2N5J4M1"/>
<comment type="subcellular location">
    <subcellularLocation>
        <location evidence="1">Cell membrane</location>
        <topology evidence="1">Peripheral membrane protein</topology>
    </subcellularLocation>
</comment>
<dbReference type="PANTHER" id="PTHR43297">
    <property type="entry name" value="OLIGOPEPTIDE TRANSPORT ATP-BINDING PROTEIN APPD"/>
    <property type="match status" value="1"/>
</dbReference>
<dbReference type="CDD" id="cd03257">
    <property type="entry name" value="ABC_NikE_OppD_transporters"/>
    <property type="match status" value="1"/>
</dbReference>
<proteinExistence type="inferred from homology"/>
<evidence type="ECO:0000256" key="5">
    <source>
        <dbReference type="ARBA" id="ARBA00022519"/>
    </source>
</evidence>
<keyword evidence="9" id="KW-0472">Membrane</keyword>
<evidence type="ECO:0000313" key="13">
    <source>
        <dbReference type="Proteomes" id="UP000235034"/>
    </source>
</evidence>
<dbReference type="GO" id="GO:0005524">
    <property type="term" value="F:ATP binding"/>
    <property type="evidence" value="ECO:0007669"/>
    <property type="project" value="UniProtKB-KW"/>
</dbReference>
<reference evidence="12 13" key="1">
    <citation type="submission" date="2017-07" db="EMBL/GenBank/DDBJ databases">
        <title>Bifidobacterium novel species.</title>
        <authorList>
            <person name="Lugli G.A."/>
            <person name="Milani C."/>
            <person name="Duranti S."/>
            <person name="Mangifesta M."/>
        </authorList>
    </citation>
    <scope>NUCLEOTIDE SEQUENCE [LARGE SCALE GENOMIC DNA]</scope>
    <source>
        <strain evidence="12 13">77</strain>
    </source>
</reference>
<keyword evidence="6" id="KW-0547">Nucleotide-binding</keyword>
<gene>
    <name evidence="12" type="ORF">Uis4E_0721</name>
</gene>
<evidence type="ECO:0000256" key="3">
    <source>
        <dbReference type="ARBA" id="ARBA00022448"/>
    </source>
</evidence>
<evidence type="ECO:0000259" key="11">
    <source>
        <dbReference type="PROSITE" id="PS50893"/>
    </source>
</evidence>
<keyword evidence="5" id="KW-0997">Cell inner membrane</keyword>
<evidence type="ECO:0000256" key="6">
    <source>
        <dbReference type="ARBA" id="ARBA00022741"/>
    </source>
</evidence>
<keyword evidence="4" id="KW-1003">Cell membrane</keyword>
<keyword evidence="8" id="KW-1278">Translocase</keyword>
<comment type="caution">
    <text evidence="12">The sequence shown here is derived from an EMBL/GenBank/DDBJ whole genome shotgun (WGS) entry which is preliminary data.</text>
</comment>
<dbReference type="InterPro" id="IPR003593">
    <property type="entry name" value="AAA+_ATPase"/>
</dbReference>
<dbReference type="InterPro" id="IPR017871">
    <property type="entry name" value="ABC_transporter-like_CS"/>
</dbReference>
<feature type="region of interest" description="Disordered" evidence="10">
    <location>
        <begin position="278"/>
        <end position="299"/>
    </location>
</feature>
<evidence type="ECO:0000256" key="8">
    <source>
        <dbReference type="ARBA" id="ARBA00022967"/>
    </source>
</evidence>
<comment type="similarity">
    <text evidence="2">Belongs to the ABC transporter superfamily.</text>
</comment>
<dbReference type="EMBL" id="NMWT01000008">
    <property type="protein sequence ID" value="PLS29143.1"/>
    <property type="molecule type" value="Genomic_DNA"/>
</dbReference>
<dbReference type="GO" id="GO:0016887">
    <property type="term" value="F:ATP hydrolysis activity"/>
    <property type="evidence" value="ECO:0007669"/>
    <property type="project" value="InterPro"/>
</dbReference>
<protein>
    <submittedName>
        <fullName evidence="12">Diguanylate cyclase</fullName>
    </submittedName>
</protein>
<dbReference type="SMART" id="SM00382">
    <property type="entry name" value="AAA"/>
    <property type="match status" value="1"/>
</dbReference>
<dbReference type="InterPro" id="IPR003439">
    <property type="entry name" value="ABC_transporter-like_ATP-bd"/>
</dbReference>
<dbReference type="RefSeq" id="WP_101621918.1">
    <property type="nucleotide sequence ID" value="NZ_NMWT01000008.1"/>
</dbReference>
<dbReference type="PROSITE" id="PS50893">
    <property type="entry name" value="ABC_TRANSPORTER_2"/>
    <property type="match status" value="1"/>
</dbReference>
<keyword evidence="7" id="KW-0067">ATP-binding</keyword>
<dbReference type="PROSITE" id="PS00211">
    <property type="entry name" value="ABC_TRANSPORTER_1"/>
    <property type="match status" value="1"/>
</dbReference>
<evidence type="ECO:0000256" key="1">
    <source>
        <dbReference type="ARBA" id="ARBA00004202"/>
    </source>
</evidence>
<evidence type="ECO:0000313" key="12">
    <source>
        <dbReference type="EMBL" id="PLS29143.1"/>
    </source>
</evidence>
<evidence type="ECO:0000256" key="10">
    <source>
        <dbReference type="SAM" id="MobiDB-lite"/>
    </source>
</evidence>
<keyword evidence="13" id="KW-1185">Reference proteome</keyword>
<feature type="domain" description="ABC transporter" evidence="11">
    <location>
        <begin position="3"/>
        <end position="267"/>
    </location>
</feature>
<dbReference type="GO" id="GO:0005886">
    <property type="term" value="C:plasma membrane"/>
    <property type="evidence" value="ECO:0007669"/>
    <property type="project" value="UniProtKB-SubCell"/>
</dbReference>
<name>A0A2N5J4M1_9BIFI</name>
<dbReference type="OrthoDB" id="8481147at2"/>
<evidence type="ECO:0000256" key="7">
    <source>
        <dbReference type="ARBA" id="ARBA00022840"/>
    </source>
</evidence>
<sequence>MSVEIFGLHVALGAKEIVHGVDLRIGDGERVGLIGSSGSGKSMIAKSLLGLLPREAALSGAIAMGDTAVLAPGAAGDGVDDARGGRGPAATYADERTLADLRGRYVGVVFQNPTRALNPVMTVAQIVGLPLYLHYDLTLAERVDRIKAMLDKVGLPQDVLLKRPHELSGGQRQRVGIAAALVTSPRLIIADEPTTALDSITQRQIVDLLVSLVDDAGASMLFITHDFAVLQRATTRCYVLDAGRIVESGATADLLAAPKAAPTRELVAAARMLTLRDDASGRVSGEGEPAVKPTEGVQR</sequence>
<dbReference type="Gene3D" id="3.40.50.300">
    <property type="entry name" value="P-loop containing nucleotide triphosphate hydrolases"/>
    <property type="match status" value="1"/>
</dbReference>
<dbReference type="InterPro" id="IPR027417">
    <property type="entry name" value="P-loop_NTPase"/>
</dbReference>
<dbReference type="Pfam" id="PF00005">
    <property type="entry name" value="ABC_tran"/>
    <property type="match status" value="1"/>
</dbReference>
<evidence type="ECO:0000256" key="4">
    <source>
        <dbReference type="ARBA" id="ARBA00022475"/>
    </source>
</evidence>
<dbReference type="SUPFAM" id="SSF52540">
    <property type="entry name" value="P-loop containing nucleoside triphosphate hydrolases"/>
    <property type="match status" value="1"/>
</dbReference>